<dbReference type="RefSeq" id="WP_198076801.1">
    <property type="nucleotide sequence ID" value="NZ_JAEDAE010000012.1"/>
</dbReference>
<evidence type="ECO:0000313" key="1">
    <source>
        <dbReference type="EMBL" id="MBH8560316.1"/>
    </source>
</evidence>
<sequence>MDENLFESLQSFLLQVPAISGPIATGVDEGLWWVKFKIDIQHPLAWQVVQELGHVVNYVSVYERLPTAFYPVSPPPYANGGPDEFLSWLIETKYPDFTPDLMKTWLEGRLLQPVNDETQWLSDDEEAD</sequence>
<name>A0ABS0QCA7_9BACT</name>
<evidence type="ECO:0000313" key="2">
    <source>
        <dbReference type="Proteomes" id="UP000625631"/>
    </source>
</evidence>
<proteinExistence type="predicted"/>
<dbReference type="EMBL" id="JAEDAE010000012">
    <property type="protein sequence ID" value="MBH8560316.1"/>
    <property type="molecule type" value="Genomic_DNA"/>
</dbReference>
<reference evidence="1 2" key="1">
    <citation type="submission" date="2020-12" db="EMBL/GenBank/DDBJ databases">
        <title>Hymenobacter sp.</title>
        <authorList>
            <person name="Kim M.K."/>
        </authorList>
    </citation>
    <scope>NUCLEOTIDE SEQUENCE [LARGE SCALE GENOMIC DNA]</scope>
    <source>
        <strain evidence="1 2">BT442</strain>
    </source>
</reference>
<comment type="caution">
    <text evidence="1">The sequence shown here is derived from an EMBL/GenBank/DDBJ whole genome shotgun (WGS) entry which is preliminary data.</text>
</comment>
<protein>
    <submittedName>
        <fullName evidence="1">Uncharacterized protein</fullName>
    </submittedName>
</protein>
<gene>
    <name evidence="1" type="ORF">I7X13_19805</name>
</gene>
<dbReference type="Proteomes" id="UP000625631">
    <property type="component" value="Unassembled WGS sequence"/>
</dbReference>
<keyword evidence="2" id="KW-1185">Reference proteome</keyword>
<organism evidence="1 2">
    <name type="scientific">Hymenobacter negativus</name>
    <dbReference type="NCBI Taxonomy" id="2795026"/>
    <lineage>
        <taxon>Bacteria</taxon>
        <taxon>Pseudomonadati</taxon>
        <taxon>Bacteroidota</taxon>
        <taxon>Cytophagia</taxon>
        <taxon>Cytophagales</taxon>
        <taxon>Hymenobacteraceae</taxon>
        <taxon>Hymenobacter</taxon>
    </lineage>
</organism>
<accession>A0ABS0QCA7</accession>